<dbReference type="OrthoDB" id="241990at2759"/>
<dbReference type="GO" id="GO:0005546">
    <property type="term" value="F:phosphatidylinositol-4,5-bisphosphate binding"/>
    <property type="evidence" value="ECO:0007669"/>
    <property type="project" value="TreeGrafter"/>
</dbReference>
<feature type="compositionally biased region" description="Polar residues" evidence="2">
    <location>
        <begin position="455"/>
        <end position="471"/>
    </location>
</feature>
<dbReference type="EMBL" id="CAJVPL010001006">
    <property type="protein sequence ID" value="CAG8546454.1"/>
    <property type="molecule type" value="Genomic_DNA"/>
</dbReference>
<feature type="domain" description="AVO1/Sin1 ubiquitin-like" evidence="5">
    <location>
        <begin position="501"/>
        <end position="569"/>
    </location>
</feature>
<dbReference type="InterPro" id="IPR031567">
    <property type="entry name" value="CRIM_dom"/>
</dbReference>
<keyword evidence="7" id="KW-1185">Reference proteome</keyword>
<feature type="region of interest" description="Disordered" evidence="2">
    <location>
        <begin position="224"/>
        <end position="280"/>
    </location>
</feature>
<dbReference type="PANTHER" id="PTHR13335">
    <property type="entry name" value="TARGET OF RAPAMYCIN COMPLEX 2 SUBUNIT MAPKAP1"/>
    <property type="match status" value="1"/>
</dbReference>
<dbReference type="GO" id="GO:0005737">
    <property type="term" value="C:cytoplasm"/>
    <property type="evidence" value="ECO:0007669"/>
    <property type="project" value="TreeGrafter"/>
</dbReference>
<feature type="region of interest" description="Disordered" evidence="2">
    <location>
        <begin position="442"/>
        <end position="477"/>
    </location>
</feature>
<evidence type="ECO:0000259" key="3">
    <source>
        <dbReference type="Pfam" id="PF16978"/>
    </source>
</evidence>
<organism evidence="6 7">
    <name type="scientific">Ambispora gerdemannii</name>
    <dbReference type="NCBI Taxonomy" id="144530"/>
    <lineage>
        <taxon>Eukaryota</taxon>
        <taxon>Fungi</taxon>
        <taxon>Fungi incertae sedis</taxon>
        <taxon>Mucoromycota</taxon>
        <taxon>Glomeromycotina</taxon>
        <taxon>Glomeromycetes</taxon>
        <taxon>Archaeosporales</taxon>
        <taxon>Ambisporaceae</taxon>
        <taxon>Ambispora</taxon>
    </lineage>
</organism>
<feature type="compositionally biased region" description="Basic residues" evidence="2">
    <location>
        <begin position="160"/>
        <end position="174"/>
    </location>
</feature>
<dbReference type="Gene3D" id="3.10.20.90">
    <property type="entry name" value="Phosphatidylinositol 3-kinase Catalytic Subunit, Chain A, domain 1"/>
    <property type="match status" value="1"/>
</dbReference>
<reference evidence="6" key="1">
    <citation type="submission" date="2021-06" db="EMBL/GenBank/DDBJ databases">
        <authorList>
            <person name="Kallberg Y."/>
            <person name="Tangrot J."/>
            <person name="Rosling A."/>
        </authorList>
    </citation>
    <scope>NUCLEOTIDE SEQUENCE</scope>
    <source>
        <strain evidence="6">MT106</strain>
    </source>
</reference>
<evidence type="ECO:0000259" key="5">
    <source>
        <dbReference type="Pfam" id="PF23164"/>
    </source>
</evidence>
<feature type="domain" description="SIN1-type PH" evidence="4">
    <location>
        <begin position="604"/>
        <end position="702"/>
    </location>
</feature>
<protein>
    <submittedName>
        <fullName evidence="6">9399_t:CDS:1</fullName>
    </submittedName>
</protein>
<dbReference type="AlphaFoldDB" id="A0A9N9FNZ1"/>
<name>A0A9N9FNZ1_9GLOM</name>
<evidence type="ECO:0000313" key="6">
    <source>
        <dbReference type="EMBL" id="CAG8546454.1"/>
    </source>
</evidence>
<feature type="domain" description="CRIM" evidence="3">
    <location>
        <begin position="299"/>
        <end position="434"/>
    </location>
</feature>
<evidence type="ECO:0000313" key="7">
    <source>
        <dbReference type="Proteomes" id="UP000789831"/>
    </source>
</evidence>
<evidence type="ECO:0000256" key="2">
    <source>
        <dbReference type="SAM" id="MobiDB-lite"/>
    </source>
</evidence>
<evidence type="ECO:0000259" key="4">
    <source>
        <dbReference type="Pfam" id="PF16979"/>
    </source>
</evidence>
<dbReference type="Proteomes" id="UP000789831">
    <property type="component" value="Unassembled WGS sequence"/>
</dbReference>
<dbReference type="Gene3D" id="2.30.29.30">
    <property type="entry name" value="Pleckstrin-homology domain (PH domain)/Phosphotyrosine-binding domain (PTB)"/>
    <property type="match status" value="1"/>
</dbReference>
<feature type="region of interest" description="Disordered" evidence="2">
    <location>
        <begin position="83"/>
        <end position="197"/>
    </location>
</feature>
<dbReference type="PANTHER" id="PTHR13335:SF1">
    <property type="entry name" value="TARGET OF RAPAMYCIN COMPLEX 2 SUBUNIT MAPKAP1"/>
    <property type="match status" value="1"/>
</dbReference>
<dbReference type="GO" id="GO:0038203">
    <property type="term" value="P:TORC2 signaling"/>
    <property type="evidence" value="ECO:0007669"/>
    <property type="project" value="TreeGrafter"/>
</dbReference>
<sequence>MSLLNDPEYIIHNLRIGYLRRLDDPYAGRIITFSPNVLSSNDYIKTAASSYPEMQECYSPSTRMLGGASSDYFDLKNIGSGNSNAVSPLSTGGGGGTRSKSLAYNSNNGNAKSRKTTTSTSGGGGASSNNSNNKNNSGVFTDNAESDDATDFEVEDTNKPHQHSFAKVNLKRQTMKTPPPVFITSPSKPPKSRSNSRHMVAFSYSPPLPTLKTSPESLVNLSSTEQTPILSPNSSPDSEKEPLDERRGSEVSMLTADEGTELPPESSPPKPRIKDSAAAVQQEFKPDPPIIIKRPKPFSALSALIQDQKSRLHNPFSEDYSFFAGKGDLNPIKIKIYLPFSTEKDHPLELIVKRDVTVEEVIGYTLYQYWDEKREPILDERLCNVAQWNMRIVEDDGEIDYDFPPLERAQKITKFFFDAYGLIEANPEQVIQNQQLQKTNDALSSNPKIPAKLNGDTSAPPSTKTDTSSKPNGIKSAVAPLPVDLSNQVFLRVRLTSSSEVAHTTMINVMAEQRLYDVLENVCRKRKLDSKEYTFKSIDKNHFLDLEKTIDSLGVNPELALVKKSNERARSDAVPPQNGSKSLRISRRTLEEPIYVSSTEYMSVYQKYTVNRKMPMFVGRHERSLAIDGDYIHIMPSESRTMFDSMKTSSYHISSVTSCKQDKKLSTNFKLVIDRESGNKTYDFEAVDARQAGEICKNIKFLSGLYKGEQSKSR</sequence>
<feature type="compositionally biased region" description="Polar residues" evidence="2">
    <location>
        <begin position="98"/>
        <end position="109"/>
    </location>
</feature>
<dbReference type="InterPro" id="IPR031313">
    <property type="entry name" value="Sin1_PH_dom"/>
</dbReference>
<dbReference type="Pfam" id="PF16978">
    <property type="entry name" value="CRIM"/>
    <property type="match status" value="1"/>
</dbReference>
<dbReference type="Pfam" id="PF16979">
    <property type="entry name" value="SIN1_PH"/>
    <property type="match status" value="1"/>
</dbReference>
<proteinExistence type="inferred from homology"/>
<feature type="compositionally biased region" description="Acidic residues" evidence="2">
    <location>
        <begin position="144"/>
        <end position="155"/>
    </location>
</feature>
<feature type="compositionally biased region" description="Polar residues" evidence="2">
    <location>
        <begin position="224"/>
        <end position="236"/>
    </location>
</feature>
<comment type="caution">
    <text evidence="6">The sequence shown here is derived from an EMBL/GenBank/DDBJ whole genome shotgun (WGS) entry which is preliminary data.</text>
</comment>
<dbReference type="InterPro" id="IPR011993">
    <property type="entry name" value="PH-like_dom_sf"/>
</dbReference>
<comment type="similarity">
    <text evidence="1">Belongs to the SIN1 family.</text>
</comment>
<dbReference type="InterPro" id="IPR056385">
    <property type="entry name" value="UBL_AVO1/Sin1"/>
</dbReference>
<feature type="compositionally biased region" description="Low complexity" evidence="2">
    <location>
        <begin position="127"/>
        <end position="138"/>
    </location>
</feature>
<gene>
    <name evidence="6" type="ORF">AGERDE_LOCUS6443</name>
</gene>
<dbReference type="Pfam" id="PF23164">
    <property type="entry name" value="UBL_AVO1"/>
    <property type="match status" value="1"/>
</dbReference>
<feature type="compositionally biased region" description="Basic and acidic residues" evidence="2">
    <location>
        <begin position="237"/>
        <end position="249"/>
    </location>
</feature>
<dbReference type="GO" id="GO:0031932">
    <property type="term" value="C:TORC2 complex"/>
    <property type="evidence" value="ECO:0007669"/>
    <property type="project" value="InterPro"/>
</dbReference>
<dbReference type="GO" id="GO:0005886">
    <property type="term" value="C:plasma membrane"/>
    <property type="evidence" value="ECO:0007669"/>
    <property type="project" value="TreeGrafter"/>
</dbReference>
<evidence type="ECO:0000256" key="1">
    <source>
        <dbReference type="ARBA" id="ARBA00009407"/>
    </source>
</evidence>
<dbReference type="InterPro" id="IPR008828">
    <property type="entry name" value="Sin1/Avo1"/>
</dbReference>
<accession>A0A9N9FNZ1</accession>